<feature type="signal peptide" evidence="8">
    <location>
        <begin position="1"/>
        <end position="28"/>
    </location>
</feature>
<dbReference type="Pfam" id="PF02321">
    <property type="entry name" value="OEP"/>
    <property type="match status" value="2"/>
</dbReference>
<keyword evidence="7" id="KW-0998">Cell outer membrane</keyword>
<evidence type="ECO:0000256" key="2">
    <source>
        <dbReference type="ARBA" id="ARBA00007613"/>
    </source>
</evidence>
<feature type="chain" id="PRO_5040388897" evidence="8">
    <location>
        <begin position="29"/>
        <end position="419"/>
    </location>
</feature>
<dbReference type="GO" id="GO:0015288">
    <property type="term" value="F:porin activity"/>
    <property type="evidence" value="ECO:0007669"/>
    <property type="project" value="TreeGrafter"/>
</dbReference>
<dbReference type="PANTHER" id="PTHR30026:SF20">
    <property type="entry name" value="OUTER MEMBRANE PROTEIN TOLC"/>
    <property type="match status" value="1"/>
</dbReference>
<dbReference type="EMBL" id="JAANEY010000001">
    <property type="protein sequence ID" value="MBT8550350.1"/>
    <property type="molecule type" value="Genomic_DNA"/>
</dbReference>
<dbReference type="InterPro" id="IPR003423">
    <property type="entry name" value="OMP_efflux"/>
</dbReference>
<keyword evidence="8" id="KW-0732">Signal</keyword>
<evidence type="ECO:0000256" key="1">
    <source>
        <dbReference type="ARBA" id="ARBA00004442"/>
    </source>
</evidence>
<keyword evidence="4" id="KW-1134">Transmembrane beta strand</keyword>
<sequence length="419" mass="45435">MISKKKTKIASATSIAFILMMGASTANALDLVGAFGLAKENDPKFQAAKSQQTVTTSQALSDRASYLPGYTFSRQQLPTLNATNTTQAVSQPIFNLGLAAQVMQGGPRSTLAKSTFDAQAQDLATRIVNAVNQIVLANETIKANQGQIAALESQYKGAKRKFELGQGTVTDMLDVQVKFEQAKANDLTLRANLKASQDQFYAITGEYPANTDFILPSKHEKFAVNTLEAILDKVEKENPNVLSAKANESLAKLDVTKSAGAWAPSVAYTWQKTLYNSTTSYNNGLTLTIPIDANNYINTYGAVANAQKTSSDRLATETQAKFEAQRLYALIEAAQESIKIKWQASDIARQSVIANQKSYEAGVKSTTDVLIAISTQFQARVDYVQAVTQQGSNLLNLLLVSAEEPDNAVTQTQAFLFRK</sequence>
<evidence type="ECO:0000256" key="6">
    <source>
        <dbReference type="ARBA" id="ARBA00023136"/>
    </source>
</evidence>
<reference evidence="9" key="1">
    <citation type="journal article" date="2021" name="Genome Biol. Evol.">
        <title>Continental-Scale Gene Flow Prevents Allopatric Divergence of Pelagic Freshwater Bacteria.</title>
        <authorList>
            <person name="Hoetzinger M."/>
            <person name="Pitt A."/>
            <person name="Huemer A."/>
            <person name="Hahn M.W."/>
        </authorList>
    </citation>
    <scope>NUCLEOTIDE SEQUENCE</scope>
    <source>
        <strain evidence="9">SM1-W8</strain>
    </source>
</reference>
<keyword evidence="5" id="KW-0812">Transmembrane</keyword>
<proteinExistence type="inferred from homology"/>
<evidence type="ECO:0000256" key="5">
    <source>
        <dbReference type="ARBA" id="ARBA00022692"/>
    </source>
</evidence>
<keyword evidence="3" id="KW-0813">Transport</keyword>
<dbReference type="GO" id="GO:1990281">
    <property type="term" value="C:efflux pump complex"/>
    <property type="evidence" value="ECO:0007669"/>
    <property type="project" value="TreeGrafter"/>
</dbReference>
<accession>A0A9Q2WGY2</accession>
<evidence type="ECO:0000313" key="10">
    <source>
        <dbReference type="Proteomes" id="UP000783102"/>
    </source>
</evidence>
<gene>
    <name evidence="9" type="ORF">G6731_00025</name>
</gene>
<keyword evidence="6" id="KW-0472">Membrane</keyword>
<evidence type="ECO:0000256" key="8">
    <source>
        <dbReference type="SAM" id="SignalP"/>
    </source>
</evidence>
<organism evidence="9 10">
    <name type="scientific">Polynucleobacter paneuropaeus</name>
    <dbReference type="NCBI Taxonomy" id="2527775"/>
    <lineage>
        <taxon>Bacteria</taxon>
        <taxon>Pseudomonadati</taxon>
        <taxon>Pseudomonadota</taxon>
        <taxon>Betaproteobacteria</taxon>
        <taxon>Burkholderiales</taxon>
        <taxon>Burkholderiaceae</taxon>
        <taxon>Polynucleobacter</taxon>
    </lineage>
</organism>
<dbReference type="InterPro" id="IPR051906">
    <property type="entry name" value="TolC-like"/>
</dbReference>
<evidence type="ECO:0000256" key="7">
    <source>
        <dbReference type="ARBA" id="ARBA00023237"/>
    </source>
</evidence>
<evidence type="ECO:0000256" key="3">
    <source>
        <dbReference type="ARBA" id="ARBA00022448"/>
    </source>
</evidence>
<protein>
    <submittedName>
        <fullName evidence="9">TolC family protein</fullName>
    </submittedName>
</protein>
<comment type="subcellular location">
    <subcellularLocation>
        <location evidence="1">Cell outer membrane</location>
    </subcellularLocation>
</comment>
<comment type="caution">
    <text evidence="9">The sequence shown here is derived from an EMBL/GenBank/DDBJ whole genome shotgun (WGS) entry which is preliminary data.</text>
</comment>
<dbReference type="Proteomes" id="UP000783102">
    <property type="component" value="Unassembled WGS sequence"/>
</dbReference>
<comment type="similarity">
    <text evidence="2">Belongs to the outer membrane factor (OMF) (TC 1.B.17) family.</text>
</comment>
<dbReference type="Gene3D" id="1.20.1600.10">
    <property type="entry name" value="Outer membrane efflux proteins (OEP)"/>
    <property type="match status" value="1"/>
</dbReference>
<dbReference type="GO" id="GO:0009279">
    <property type="term" value="C:cell outer membrane"/>
    <property type="evidence" value="ECO:0007669"/>
    <property type="project" value="UniProtKB-SubCell"/>
</dbReference>
<evidence type="ECO:0000256" key="4">
    <source>
        <dbReference type="ARBA" id="ARBA00022452"/>
    </source>
</evidence>
<evidence type="ECO:0000313" key="9">
    <source>
        <dbReference type="EMBL" id="MBT8550350.1"/>
    </source>
</evidence>
<dbReference type="AlphaFoldDB" id="A0A9Q2WGY2"/>
<dbReference type="PANTHER" id="PTHR30026">
    <property type="entry name" value="OUTER MEMBRANE PROTEIN TOLC"/>
    <property type="match status" value="1"/>
</dbReference>
<dbReference type="GO" id="GO:0015562">
    <property type="term" value="F:efflux transmembrane transporter activity"/>
    <property type="evidence" value="ECO:0007669"/>
    <property type="project" value="InterPro"/>
</dbReference>
<name>A0A9Q2WGY2_9BURK</name>
<dbReference type="SUPFAM" id="SSF56954">
    <property type="entry name" value="Outer membrane efflux proteins (OEP)"/>
    <property type="match status" value="1"/>
</dbReference>